<dbReference type="AlphaFoldDB" id="A0A699IF44"/>
<feature type="non-terminal residue" evidence="1">
    <location>
        <position position="1"/>
    </location>
</feature>
<organism evidence="1">
    <name type="scientific">Tanacetum cinerariifolium</name>
    <name type="common">Dalmatian daisy</name>
    <name type="synonym">Chrysanthemum cinerariifolium</name>
    <dbReference type="NCBI Taxonomy" id="118510"/>
    <lineage>
        <taxon>Eukaryota</taxon>
        <taxon>Viridiplantae</taxon>
        <taxon>Streptophyta</taxon>
        <taxon>Embryophyta</taxon>
        <taxon>Tracheophyta</taxon>
        <taxon>Spermatophyta</taxon>
        <taxon>Magnoliopsida</taxon>
        <taxon>eudicotyledons</taxon>
        <taxon>Gunneridae</taxon>
        <taxon>Pentapetalae</taxon>
        <taxon>asterids</taxon>
        <taxon>campanulids</taxon>
        <taxon>Asterales</taxon>
        <taxon>Asteraceae</taxon>
        <taxon>Asteroideae</taxon>
        <taxon>Anthemideae</taxon>
        <taxon>Anthemidinae</taxon>
        <taxon>Tanacetum</taxon>
    </lineage>
</organism>
<gene>
    <name evidence="1" type="ORF">Tci_501744</name>
</gene>
<sequence>VMVALAISVSADSLEESFRDTIEIDVDVTHPVPVTLAVFSASTVMMRLDQHGVAIRVETVLCNRMRDEGRTRIEIERQLDSVHESHREDREDFKKIKNFITSQFGYRP</sequence>
<reference evidence="1" key="1">
    <citation type="journal article" date="2019" name="Sci. Rep.">
        <title>Draft genome of Tanacetum cinerariifolium, the natural source of mosquito coil.</title>
        <authorList>
            <person name="Yamashiro T."/>
            <person name="Shiraishi A."/>
            <person name="Satake H."/>
            <person name="Nakayama K."/>
        </authorList>
    </citation>
    <scope>NUCLEOTIDE SEQUENCE</scope>
</reference>
<accession>A0A699IF44</accession>
<dbReference type="EMBL" id="BKCJ010262441">
    <property type="protein sequence ID" value="GEZ29771.1"/>
    <property type="molecule type" value="Genomic_DNA"/>
</dbReference>
<evidence type="ECO:0000313" key="1">
    <source>
        <dbReference type="EMBL" id="GEZ29771.1"/>
    </source>
</evidence>
<protein>
    <submittedName>
        <fullName evidence="1">Uncharacterized protein</fullName>
    </submittedName>
</protein>
<name>A0A699IF44_TANCI</name>
<proteinExistence type="predicted"/>
<comment type="caution">
    <text evidence="1">The sequence shown here is derived from an EMBL/GenBank/DDBJ whole genome shotgun (WGS) entry which is preliminary data.</text>
</comment>